<protein>
    <submittedName>
        <fullName evidence="1">Uncharacterized protein</fullName>
    </submittedName>
</protein>
<name>T1GMX5_MEGSC</name>
<reference evidence="2" key="1">
    <citation type="submission" date="2013-02" db="EMBL/GenBank/DDBJ databases">
        <authorList>
            <person name="Hughes D."/>
        </authorList>
    </citation>
    <scope>NUCLEOTIDE SEQUENCE</scope>
    <source>
        <strain>Durham</strain>
        <strain evidence="2">NC isolate 2 -- Noor lab</strain>
    </source>
</reference>
<dbReference type="EMBL" id="CAQQ02157858">
    <property type="status" value="NOT_ANNOTATED_CDS"/>
    <property type="molecule type" value="Genomic_DNA"/>
</dbReference>
<organism evidence="1 2">
    <name type="scientific">Megaselia scalaris</name>
    <name type="common">Humpbacked fly</name>
    <name type="synonym">Phora scalaris</name>
    <dbReference type="NCBI Taxonomy" id="36166"/>
    <lineage>
        <taxon>Eukaryota</taxon>
        <taxon>Metazoa</taxon>
        <taxon>Ecdysozoa</taxon>
        <taxon>Arthropoda</taxon>
        <taxon>Hexapoda</taxon>
        <taxon>Insecta</taxon>
        <taxon>Pterygota</taxon>
        <taxon>Neoptera</taxon>
        <taxon>Endopterygota</taxon>
        <taxon>Diptera</taxon>
        <taxon>Brachycera</taxon>
        <taxon>Muscomorpha</taxon>
        <taxon>Platypezoidea</taxon>
        <taxon>Phoridae</taxon>
        <taxon>Megaseliini</taxon>
        <taxon>Megaselia</taxon>
    </lineage>
</organism>
<dbReference type="Proteomes" id="UP000015102">
    <property type="component" value="Unassembled WGS sequence"/>
</dbReference>
<evidence type="ECO:0000313" key="1">
    <source>
        <dbReference type="EnsemblMetazoa" id="MESCA004909-PA"/>
    </source>
</evidence>
<reference evidence="1" key="2">
    <citation type="submission" date="2015-06" db="UniProtKB">
        <authorList>
            <consortium name="EnsemblMetazoa"/>
        </authorList>
    </citation>
    <scope>IDENTIFICATION</scope>
</reference>
<dbReference type="AlphaFoldDB" id="T1GMX5"/>
<sequence>MNHFSIPSKLINMNHMILQDTSQVTWSDQFLCLTIWSSLDWNMTLLDRLKIVHLSNLHQPNINTNATPNHLQESSCSLMKWRSTTHTRGASGQCTECSSRITKCIRPMHRTHQSKSIYKTQSGQEPTPKQYTYPWCIRPVRQGYNKPFQRILPELHKCRSSYLQQIYKLRDHFKHAAL</sequence>
<accession>T1GMX5</accession>
<dbReference type="EnsemblMetazoa" id="MESCA004909-RA">
    <property type="protein sequence ID" value="MESCA004909-PA"/>
    <property type="gene ID" value="MESCA004909"/>
</dbReference>
<evidence type="ECO:0000313" key="2">
    <source>
        <dbReference type="Proteomes" id="UP000015102"/>
    </source>
</evidence>
<proteinExistence type="predicted"/>
<dbReference type="HOGENOM" id="CLU_1512336_0_0_1"/>
<dbReference type="EMBL" id="CAQQ02157860">
    <property type="status" value="NOT_ANNOTATED_CDS"/>
    <property type="molecule type" value="Genomic_DNA"/>
</dbReference>
<dbReference type="EMBL" id="CAQQ02157859">
    <property type="status" value="NOT_ANNOTATED_CDS"/>
    <property type="molecule type" value="Genomic_DNA"/>
</dbReference>
<keyword evidence="2" id="KW-1185">Reference proteome</keyword>